<dbReference type="EMBL" id="AY449459">
    <property type="protein sequence ID" value="AAS21377.1"/>
    <property type="molecule type" value="Genomic_DNA"/>
</dbReference>
<sequence>MVKTGKRSKKRVIQKTRSANSSDEDESFHVRKKCRNRIGPLGMATPSPSNMKEQFIEVEVKNKSLIKCRGTPEAHVDWISPEIFDIHSYSMLSHETNDHKCTVTITLEHSKTDVLNSNDEEDDERITLEDSEDDSDGLDEESEPDSDDLMESTENSSMGSPMKPIPKKHHEEISKTGSTFLIIRSFNCVLDDLTTKNVLNPVTPLSDDDDMEDVQPKTIEPKEAILKKFQYSSASSDTDNPDNPSMSIMDIFELDDEFQLMINNDKSLWSKILPLVADLETTNPKIMRLKMLLPKVQNCDHYLNYWNLVKTTSCSLEKSAAGNSDLPAIEDNNPVSIEDMTALSNALLEHAPGKPDSLPNKKILRLRSGSKAAAVPRKTQAPSRKTKDPPKEQPQPKRFRVVSTDPVTIQLEKDNTAPKISLPEKTTPTTAGLTDYTRLIFCTDTERTLIPLGPDDGANFQEEHFSDEENDKDIKIVSEFVNVKGSDEVPFLVAILLNGTNPRFCLNVNGFLRSCRPCHINTSNLEVLLFCTRGREGIQCRGKHKLQILKKEMVVREKGPKGRSKLKLNTSRPDLIYNKKYYRTIPYFASEHTCEHPIAFRV</sequence>
<evidence type="ECO:0000313" key="2">
    <source>
        <dbReference type="EMBL" id="AAS21377.1"/>
    </source>
</evidence>
<feature type="region of interest" description="Disordered" evidence="1">
    <location>
        <begin position="112"/>
        <end position="171"/>
    </location>
</feature>
<name>Q675Y8_OIKDI</name>
<reference evidence="2" key="1">
    <citation type="journal article" date="2004" name="Nature">
        <title>Hox cluster disintegration with persistent anteroposterior order of expression in Oikopleura dioica.</title>
        <authorList>
            <person name="Seo H.C."/>
            <person name="Edvardsen R.B."/>
            <person name="Maeland A.D."/>
            <person name="Bjordal M."/>
            <person name="Jensen M.F."/>
            <person name="Hansen A."/>
            <person name="Flaat M."/>
            <person name="Weissenbach J."/>
            <person name="Lehrach H."/>
            <person name="Wincker P."/>
            <person name="Reinhardt R."/>
            <person name="Chourrout D."/>
        </authorList>
    </citation>
    <scope>NUCLEOTIDE SEQUENCE</scope>
</reference>
<evidence type="ECO:0000256" key="1">
    <source>
        <dbReference type="SAM" id="MobiDB-lite"/>
    </source>
</evidence>
<organism evidence="2">
    <name type="scientific">Oikopleura dioica</name>
    <name type="common">Tunicate</name>
    <dbReference type="NCBI Taxonomy" id="34765"/>
    <lineage>
        <taxon>Eukaryota</taxon>
        <taxon>Metazoa</taxon>
        <taxon>Chordata</taxon>
        <taxon>Tunicata</taxon>
        <taxon>Appendicularia</taxon>
        <taxon>Copelata</taxon>
        <taxon>Oikopleuridae</taxon>
        <taxon>Oikopleura</taxon>
    </lineage>
</organism>
<feature type="compositionally biased region" description="Basic and acidic residues" evidence="1">
    <location>
        <begin position="385"/>
        <end position="395"/>
    </location>
</feature>
<feature type="compositionally biased region" description="Acidic residues" evidence="1">
    <location>
        <begin position="118"/>
        <end position="151"/>
    </location>
</feature>
<reference evidence="2" key="2">
    <citation type="journal article" date="2005" name="Curr. Biol.">
        <title>Remodelling of the homeobox gene complement in the tunicate Oikopleura dioica.</title>
        <authorList>
            <person name="Edvardsen R.B."/>
            <person name="Seo H.C."/>
            <person name="Jensen M.F."/>
            <person name="Mialon A."/>
            <person name="Mikhaleva J."/>
            <person name="Bjordal M."/>
            <person name="Cartry J."/>
            <person name="Reinhardt R."/>
            <person name="Weissenbach J."/>
            <person name="Wincker P."/>
            <person name="Chourrout D."/>
        </authorList>
    </citation>
    <scope>NUCLEOTIDE SEQUENCE</scope>
</reference>
<feature type="region of interest" description="Disordered" evidence="1">
    <location>
        <begin position="1"/>
        <end position="29"/>
    </location>
</feature>
<accession>Q675Y8</accession>
<gene>
    <name evidence="2" type="ORF">003-18</name>
</gene>
<feature type="region of interest" description="Disordered" evidence="1">
    <location>
        <begin position="350"/>
        <end position="401"/>
    </location>
</feature>
<proteinExistence type="predicted"/>
<feature type="compositionally biased region" description="Basic residues" evidence="1">
    <location>
        <begin position="1"/>
        <end position="14"/>
    </location>
</feature>
<dbReference type="AlphaFoldDB" id="Q675Y8"/>
<protein>
    <submittedName>
        <fullName evidence="2">Uncharacterized protein</fullName>
    </submittedName>
</protein>